<protein>
    <submittedName>
        <fullName evidence="2">Uncharacterized protein</fullName>
    </submittedName>
</protein>
<dbReference type="Proteomes" id="UP000214880">
    <property type="component" value="Unassembled WGS sequence"/>
</dbReference>
<evidence type="ECO:0000313" key="2">
    <source>
        <dbReference type="EMBL" id="SDM27529.1"/>
    </source>
</evidence>
<name>A0A1G9RW92_9FIRM</name>
<reference evidence="2 3" key="1">
    <citation type="submission" date="2016-10" db="EMBL/GenBank/DDBJ databases">
        <authorList>
            <person name="de Groot N.N."/>
        </authorList>
    </citation>
    <scope>NUCLEOTIDE SEQUENCE [LARGE SCALE GENOMIC DNA]</scope>
    <source>
        <strain evidence="2 3">DSM 1736</strain>
    </source>
</reference>
<feature type="transmembrane region" description="Helical" evidence="1">
    <location>
        <begin position="64"/>
        <end position="85"/>
    </location>
</feature>
<proteinExistence type="predicted"/>
<gene>
    <name evidence="2" type="ORF">SAMN04488502_103127</name>
</gene>
<keyword evidence="1" id="KW-1133">Transmembrane helix</keyword>
<evidence type="ECO:0000313" key="3">
    <source>
        <dbReference type="Proteomes" id="UP000214880"/>
    </source>
</evidence>
<accession>A0A1G9RW92</accession>
<keyword evidence="1" id="KW-0812">Transmembrane</keyword>
<keyword evidence="3" id="KW-1185">Reference proteome</keyword>
<organism evidence="2 3">
    <name type="scientific">Dendrosporobacter quercicolus</name>
    <dbReference type="NCBI Taxonomy" id="146817"/>
    <lineage>
        <taxon>Bacteria</taxon>
        <taxon>Bacillati</taxon>
        <taxon>Bacillota</taxon>
        <taxon>Negativicutes</taxon>
        <taxon>Selenomonadales</taxon>
        <taxon>Sporomusaceae</taxon>
        <taxon>Dendrosporobacter</taxon>
    </lineage>
</organism>
<sequence length="149" mass="17032">MRLIEDPYFKLLGLPNIEYWEGGMVSFRGWGFLGLVYGFIGLTGIQLLARTVTGDPAYFQKHLTGLGLVACLIAGLLCYVTGIWLNKNERKQWKQDSRPGKFLLGQSTGKYKTLIPMNGRHQLMSYNLEHWFVIYIFIWALGVIAGFFF</sequence>
<dbReference type="AlphaFoldDB" id="A0A1G9RW92"/>
<feature type="transmembrane region" description="Helical" evidence="1">
    <location>
        <begin position="30"/>
        <end position="49"/>
    </location>
</feature>
<dbReference type="EMBL" id="FNHB01000003">
    <property type="protein sequence ID" value="SDM27529.1"/>
    <property type="molecule type" value="Genomic_DNA"/>
</dbReference>
<evidence type="ECO:0000256" key="1">
    <source>
        <dbReference type="SAM" id="Phobius"/>
    </source>
</evidence>
<feature type="transmembrane region" description="Helical" evidence="1">
    <location>
        <begin position="130"/>
        <end position="148"/>
    </location>
</feature>
<keyword evidence="1" id="KW-0472">Membrane</keyword>